<feature type="transmembrane region" description="Helical" evidence="1">
    <location>
        <begin position="9"/>
        <end position="27"/>
    </location>
</feature>
<reference evidence="3" key="1">
    <citation type="journal article" date="2013" name="Nat. Genet.">
        <title>The Capsella rubella genome and the genomic consequences of rapid mating system evolution.</title>
        <authorList>
            <person name="Slotte T."/>
            <person name="Hazzouri K.M."/>
            <person name="Agren J.A."/>
            <person name="Koenig D."/>
            <person name="Maumus F."/>
            <person name="Guo Y.L."/>
            <person name="Steige K."/>
            <person name="Platts A.E."/>
            <person name="Escobar J.S."/>
            <person name="Newman L.K."/>
            <person name="Wang W."/>
            <person name="Mandakova T."/>
            <person name="Vello E."/>
            <person name="Smith L.M."/>
            <person name="Henz S.R."/>
            <person name="Steffen J."/>
            <person name="Takuno S."/>
            <person name="Brandvain Y."/>
            <person name="Coop G."/>
            <person name="Andolfatto P."/>
            <person name="Hu T.T."/>
            <person name="Blanchette M."/>
            <person name="Clark R.M."/>
            <person name="Quesneville H."/>
            <person name="Nordborg M."/>
            <person name="Gaut B.S."/>
            <person name="Lysak M.A."/>
            <person name="Jenkins J."/>
            <person name="Grimwood J."/>
            <person name="Chapman J."/>
            <person name="Prochnik S."/>
            <person name="Shu S."/>
            <person name="Rokhsar D."/>
            <person name="Schmutz J."/>
            <person name="Weigel D."/>
            <person name="Wright S.I."/>
        </authorList>
    </citation>
    <scope>NUCLEOTIDE SEQUENCE [LARGE SCALE GENOMIC DNA]</scope>
    <source>
        <strain evidence="3">cv. Monte Gargano</strain>
    </source>
</reference>
<feature type="transmembrane region" description="Helical" evidence="1">
    <location>
        <begin position="47"/>
        <end position="66"/>
    </location>
</feature>
<organism evidence="2 3">
    <name type="scientific">Capsella rubella</name>
    <dbReference type="NCBI Taxonomy" id="81985"/>
    <lineage>
        <taxon>Eukaryota</taxon>
        <taxon>Viridiplantae</taxon>
        <taxon>Streptophyta</taxon>
        <taxon>Embryophyta</taxon>
        <taxon>Tracheophyta</taxon>
        <taxon>Spermatophyta</taxon>
        <taxon>Magnoliopsida</taxon>
        <taxon>eudicotyledons</taxon>
        <taxon>Gunneridae</taxon>
        <taxon>Pentapetalae</taxon>
        <taxon>rosids</taxon>
        <taxon>malvids</taxon>
        <taxon>Brassicales</taxon>
        <taxon>Brassicaceae</taxon>
        <taxon>Camelineae</taxon>
        <taxon>Capsella</taxon>
    </lineage>
</organism>
<sequence>MFQLHRPHLHLFLECSHLPFFFLSWILSFSQEVRERFRCNGEKRGALLFIKVLLFLLSSLSLSLLYKHNGAVKMLLID</sequence>
<keyword evidence="1" id="KW-1133">Transmembrane helix</keyword>
<protein>
    <submittedName>
        <fullName evidence="2">Uncharacterized protein</fullName>
    </submittedName>
</protein>
<evidence type="ECO:0000313" key="3">
    <source>
        <dbReference type="Proteomes" id="UP000029121"/>
    </source>
</evidence>
<keyword evidence="1" id="KW-0472">Membrane</keyword>
<proteinExistence type="predicted"/>
<dbReference type="AlphaFoldDB" id="R0I2C8"/>
<name>R0I2C8_9BRAS</name>
<accession>R0I2C8</accession>
<evidence type="ECO:0000256" key="1">
    <source>
        <dbReference type="SAM" id="Phobius"/>
    </source>
</evidence>
<evidence type="ECO:0000313" key="2">
    <source>
        <dbReference type="EMBL" id="EOA32035.1"/>
    </source>
</evidence>
<gene>
    <name evidence="2" type="ORF">CARUB_v10015279mg</name>
</gene>
<dbReference type="Proteomes" id="UP000029121">
    <property type="component" value="Unassembled WGS sequence"/>
</dbReference>
<keyword evidence="1" id="KW-0812">Transmembrane</keyword>
<keyword evidence="3" id="KW-1185">Reference proteome</keyword>
<dbReference type="EMBL" id="KB870807">
    <property type="protein sequence ID" value="EOA32035.1"/>
    <property type="molecule type" value="Genomic_DNA"/>
</dbReference>